<name>A0A5N5X0Z2_9EURO</name>
<dbReference type="OrthoDB" id="7289984at2759"/>
<dbReference type="AlphaFoldDB" id="A0A5N5X0Z2"/>
<dbReference type="InterPro" id="IPR052184">
    <property type="entry name" value="SDR_enzymes"/>
</dbReference>
<protein>
    <submittedName>
        <fullName evidence="1">NAD(P)-binding protein</fullName>
    </submittedName>
</protein>
<dbReference type="EMBL" id="ML732212">
    <property type="protein sequence ID" value="KAB8074269.1"/>
    <property type="molecule type" value="Genomic_DNA"/>
</dbReference>
<sequence length="270" mass="29467">MPSYLITGASRGIGFEFLRQLSTDPNNIVIGLVRNKLETEAKVSTELAGRNIHIVEGELTDYNSLKKAVTEVEKVTSSLDHLVANAAFVSSWSAYDSINDLATESPTKLEEDLLESVKINVIGNIHLFSLFLPLIKKGNAKKVITITSGMADIEFISGFDITPAGPYAISKAAMNAAYAKFSAQYRKDGILFMGISPGLVDTGHYDDATPEELEEANKMMQKFATYAPAFKGPISPKESVEYVLDVIGRAEISRGYAGAFLSHYGNKQWL</sequence>
<dbReference type="Gene3D" id="3.40.50.720">
    <property type="entry name" value="NAD(P)-binding Rossmann-like Domain"/>
    <property type="match status" value="1"/>
</dbReference>
<dbReference type="GO" id="GO:0016616">
    <property type="term" value="F:oxidoreductase activity, acting on the CH-OH group of donors, NAD or NADP as acceptor"/>
    <property type="evidence" value="ECO:0007669"/>
    <property type="project" value="TreeGrafter"/>
</dbReference>
<gene>
    <name evidence="1" type="ORF">BDV29DRAFT_124423</name>
</gene>
<dbReference type="InterPro" id="IPR002347">
    <property type="entry name" value="SDR_fam"/>
</dbReference>
<dbReference type="Pfam" id="PF00106">
    <property type="entry name" value="adh_short"/>
    <property type="match status" value="1"/>
</dbReference>
<dbReference type="SUPFAM" id="SSF51735">
    <property type="entry name" value="NAD(P)-binding Rossmann-fold domains"/>
    <property type="match status" value="1"/>
</dbReference>
<dbReference type="PANTHER" id="PTHR45458:SF3">
    <property type="entry name" value="CHAIN DEHYDROGENASE (ATSC), PUTATIVE-RELATED"/>
    <property type="match status" value="1"/>
</dbReference>
<reference evidence="1 2" key="1">
    <citation type="submission" date="2019-04" db="EMBL/GenBank/DDBJ databases">
        <title>Friends and foes A comparative genomics study of 23 Aspergillus species from section Flavi.</title>
        <authorList>
            <consortium name="DOE Joint Genome Institute"/>
            <person name="Kjaerbolling I."/>
            <person name="Vesth T."/>
            <person name="Frisvad J.C."/>
            <person name="Nybo J.L."/>
            <person name="Theobald S."/>
            <person name="Kildgaard S."/>
            <person name="Isbrandt T."/>
            <person name="Kuo A."/>
            <person name="Sato A."/>
            <person name="Lyhne E.K."/>
            <person name="Kogle M.E."/>
            <person name="Wiebenga A."/>
            <person name="Kun R.S."/>
            <person name="Lubbers R.J."/>
            <person name="Makela M.R."/>
            <person name="Barry K."/>
            <person name="Chovatia M."/>
            <person name="Clum A."/>
            <person name="Daum C."/>
            <person name="Haridas S."/>
            <person name="He G."/>
            <person name="LaButti K."/>
            <person name="Lipzen A."/>
            <person name="Mondo S."/>
            <person name="Riley R."/>
            <person name="Salamov A."/>
            <person name="Simmons B.A."/>
            <person name="Magnuson J.K."/>
            <person name="Henrissat B."/>
            <person name="Mortensen U.H."/>
            <person name="Larsen T.O."/>
            <person name="Devries R.P."/>
            <person name="Grigoriev I.V."/>
            <person name="Machida M."/>
            <person name="Baker S.E."/>
            <person name="Andersen M.R."/>
        </authorList>
    </citation>
    <scope>NUCLEOTIDE SEQUENCE [LARGE SCALE GENOMIC DNA]</scope>
    <source>
        <strain evidence="1 2">CBS 151.66</strain>
    </source>
</reference>
<keyword evidence="2" id="KW-1185">Reference proteome</keyword>
<organism evidence="1 2">
    <name type="scientific">Aspergillus leporis</name>
    <dbReference type="NCBI Taxonomy" id="41062"/>
    <lineage>
        <taxon>Eukaryota</taxon>
        <taxon>Fungi</taxon>
        <taxon>Dikarya</taxon>
        <taxon>Ascomycota</taxon>
        <taxon>Pezizomycotina</taxon>
        <taxon>Eurotiomycetes</taxon>
        <taxon>Eurotiomycetidae</taxon>
        <taxon>Eurotiales</taxon>
        <taxon>Aspergillaceae</taxon>
        <taxon>Aspergillus</taxon>
        <taxon>Aspergillus subgen. Circumdati</taxon>
    </lineage>
</organism>
<accession>A0A5N5X0Z2</accession>
<dbReference type="InterPro" id="IPR036291">
    <property type="entry name" value="NAD(P)-bd_dom_sf"/>
</dbReference>
<proteinExistence type="predicted"/>
<dbReference type="PRINTS" id="PR00081">
    <property type="entry name" value="GDHRDH"/>
</dbReference>
<evidence type="ECO:0000313" key="1">
    <source>
        <dbReference type="EMBL" id="KAB8074269.1"/>
    </source>
</evidence>
<dbReference type="Proteomes" id="UP000326565">
    <property type="component" value="Unassembled WGS sequence"/>
</dbReference>
<evidence type="ECO:0000313" key="2">
    <source>
        <dbReference type="Proteomes" id="UP000326565"/>
    </source>
</evidence>
<dbReference type="PANTHER" id="PTHR45458">
    <property type="entry name" value="SHORT-CHAIN DEHYDROGENASE/REDUCTASE SDR"/>
    <property type="match status" value="1"/>
</dbReference>